<gene>
    <name evidence="1" type="ORF">BXZ70DRAFT_1009773</name>
</gene>
<evidence type="ECO:0000313" key="2">
    <source>
        <dbReference type="Proteomes" id="UP000813824"/>
    </source>
</evidence>
<sequence>MDSEDERLIEAIESDDANVAYGKHVRCLQLHTEWADHDTTELKHVQRGVPELRLDHAQERDILAYLKRGGNHDNRHIVEWLAVFRIPRFFSTIRGFHTGTLDLLGRHKPRYDSLIRRWKELYHDLQPFPRVKLVVEDVDEETTAPNPYEQIPTELIRAFEKRWRVNAESYFMISMTIASADKLASFLLETPEPIFQQRCLQHLPPELLHYTVEFMDHESVRYLGSTSRLFRQISITYIYRHRSLVLKSIQLQNTTPSTPDEEMAEGMKWAILAAKERLLEQMQTIIDNPGMLEAIRSLDLFIGTRMPHDGLSIAGIGEGSDERRQYFGTLLASLGVILNEAVNIQTLRIINWDLSPDLVPIILSLPLLRSIKLMNSRIWPGEITSYPPSPVLNAHFILDSRKEIRMWRLLTGMPRLRVLSISRTETDDGSLLPPVAFRNVTNPFKTVERFFASCPCSTEVDQFSSWIRSAKVTYGKLRLTHFKIAADSVGLYVVQIGALLDALSGAPMRHFSLEGIHNANPQLLDKIADAFPDLESLALHYRHSLRQSRTRSAWWPAPTWHYAQVLHRLPKLKHFIWNQTVNVLEAPSYILLRMEDGWPTVPDDEPLFDEVEMFFGWDSVAKLFASYAPSLETIAFVVTTGVPILHYTITRGPGGIACTPSQPSIRDKIISLDPLTFSRTWEEVNTPAREEE</sequence>
<keyword evidence="2" id="KW-1185">Reference proteome</keyword>
<dbReference type="SUPFAM" id="SSF81383">
    <property type="entry name" value="F-box domain"/>
    <property type="match status" value="1"/>
</dbReference>
<evidence type="ECO:0000313" key="1">
    <source>
        <dbReference type="EMBL" id="KAH8094823.1"/>
    </source>
</evidence>
<organism evidence="1 2">
    <name type="scientific">Cristinia sonorae</name>
    <dbReference type="NCBI Taxonomy" id="1940300"/>
    <lineage>
        <taxon>Eukaryota</taxon>
        <taxon>Fungi</taxon>
        <taxon>Dikarya</taxon>
        <taxon>Basidiomycota</taxon>
        <taxon>Agaricomycotina</taxon>
        <taxon>Agaricomycetes</taxon>
        <taxon>Agaricomycetidae</taxon>
        <taxon>Agaricales</taxon>
        <taxon>Pleurotineae</taxon>
        <taxon>Stephanosporaceae</taxon>
        <taxon>Cristinia</taxon>
    </lineage>
</organism>
<proteinExistence type="predicted"/>
<name>A0A8K0ULU6_9AGAR</name>
<dbReference type="EMBL" id="JAEVFJ010000024">
    <property type="protein sequence ID" value="KAH8094823.1"/>
    <property type="molecule type" value="Genomic_DNA"/>
</dbReference>
<accession>A0A8K0ULU6</accession>
<dbReference type="AlphaFoldDB" id="A0A8K0ULU6"/>
<dbReference type="InterPro" id="IPR036047">
    <property type="entry name" value="F-box-like_dom_sf"/>
</dbReference>
<reference evidence="1" key="1">
    <citation type="journal article" date="2021" name="New Phytol.">
        <title>Evolutionary innovations through gain and loss of genes in the ectomycorrhizal Boletales.</title>
        <authorList>
            <person name="Wu G."/>
            <person name="Miyauchi S."/>
            <person name="Morin E."/>
            <person name="Kuo A."/>
            <person name="Drula E."/>
            <person name="Varga T."/>
            <person name="Kohler A."/>
            <person name="Feng B."/>
            <person name="Cao Y."/>
            <person name="Lipzen A."/>
            <person name="Daum C."/>
            <person name="Hundley H."/>
            <person name="Pangilinan J."/>
            <person name="Johnson J."/>
            <person name="Barry K."/>
            <person name="LaButti K."/>
            <person name="Ng V."/>
            <person name="Ahrendt S."/>
            <person name="Min B."/>
            <person name="Choi I.G."/>
            <person name="Park H."/>
            <person name="Plett J.M."/>
            <person name="Magnuson J."/>
            <person name="Spatafora J.W."/>
            <person name="Nagy L.G."/>
            <person name="Henrissat B."/>
            <person name="Grigoriev I.V."/>
            <person name="Yang Z.L."/>
            <person name="Xu J."/>
            <person name="Martin F.M."/>
        </authorList>
    </citation>
    <scope>NUCLEOTIDE SEQUENCE</scope>
    <source>
        <strain evidence="1">KKN 215</strain>
    </source>
</reference>
<dbReference type="OrthoDB" id="3258311at2759"/>
<dbReference type="Proteomes" id="UP000813824">
    <property type="component" value="Unassembled WGS sequence"/>
</dbReference>
<evidence type="ECO:0008006" key="3">
    <source>
        <dbReference type="Google" id="ProtNLM"/>
    </source>
</evidence>
<comment type="caution">
    <text evidence="1">The sequence shown here is derived from an EMBL/GenBank/DDBJ whole genome shotgun (WGS) entry which is preliminary data.</text>
</comment>
<protein>
    <recommendedName>
        <fullName evidence="3">F-box domain-containing protein</fullName>
    </recommendedName>
</protein>